<dbReference type="PANTHER" id="PTHR46428">
    <property type="entry name" value="KELCH DOMAIN-CONTAINING PROTEIN 10"/>
    <property type="match status" value="1"/>
</dbReference>
<reference evidence="4 5" key="1">
    <citation type="submission" date="2023-09" db="EMBL/GenBank/DDBJ databases">
        <title>Genomes of two closely related lineages of the louse Polyplax serrata with different host specificities.</title>
        <authorList>
            <person name="Martinu J."/>
            <person name="Tarabai H."/>
            <person name="Stefka J."/>
            <person name="Hypsa V."/>
        </authorList>
    </citation>
    <scope>NUCLEOTIDE SEQUENCE [LARGE SCALE GENOMIC DNA]</scope>
    <source>
        <strain evidence="4">98ZLc_SE</strain>
    </source>
</reference>
<dbReference type="InterPro" id="IPR015915">
    <property type="entry name" value="Kelch-typ_b-propeller"/>
</dbReference>
<keyword evidence="2" id="KW-0677">Repeat</keyword>
<evidence type="ECO:0000313" key="4">
    <source>
        <dbReference type="EMBL" id="KAK6633190.1"/>
    </source>
</evidence>
<organism evidence="4 5">
    <name type="scientific">Polyplax serrata</name>
    <name type="common">Common mouse louse</name>
    <dbReference type="NCBI Taxonomy" id="468196"/>
    <lineage>
        <taxon>Eukaryota</taxon>
        <taxon>Metazoa</taxon>
        <taxon>Ecdysozoa</taxon>
        <taxon>Arthropoda</taxon>
        <taxon>Hexapoda</taxon>
        <taxon>Insecta</taxon>
        <taxon>Pterygota</taxon>
        <taxon>Neoptera</taxon>
        <taxon>Paraneoptera</taxon>
        <taxon>Psocodea</taxon>
        <taxon>Troctomorpha</taxon>
        <taxon>Phthiraptera</taxon>
        <taxon>Anoplura</taxon>
        <taxon>Polyplacidae</taxon>
        <taxon>Polyplax</taxon>
    </lineage>
</organism>
<name>A0ABR1B0Y6_POLSC</name>
<protein>
    <recommendedName>
        <fullName evidence="3">C2H2-type domain-containing protein</fullName>
    </recommendedName>
</protein>
<dbReference type="SUPFAM" id="SSF117281">
    <property type="entry name" value="Kelch motif"/>
    <property type="match status" value="2"/>
</dbReference>
<feature type="domain" description="C2H2-type" evidence="3">
    <location>
        <begin position="430"/>
        <end position="454"/>
    </location>
</feature>
<comment type="caution">
    <text evidence="4">The sequence shown here is derived from an EMBL/GenBank/DDBJ whole genome shotgun (WGS) entry which is preliminary data.</text>
</comment>
<sequence length="929" mass="106172">MKQYKFQPCVLQRLEPNNKNCQLPKGRSGHRIVSDNSYVYSFGGFNPFLDDDQHPNNDIFSEMKLFKELWRFNIACNEWEKLAHYTVSLPKELASNAVIMRGNTLIVHGGTGVPFGYNCSNKTYITNLKENKSLQLLETKGDHPPPQYGQAMVLDGQNLYVVGGTSGFEYSANIHCLDLKTKIWSPVYIKKGISLNEPLGRYRHEIAFYNSKIIIFGGGTVQNVFELQHLPAYNLVKNEWEVLTTKGDPNDDSTDNNHQGFPAPRRCHGSVQTQGDSQDPEFIICGGYNGEKIFSDIWTLNLRTLQWTKWKEELKYPLNFHSTSLSPCGKMFIFGGICEIFNEEQHVLTFRTNAIFSTWVKIPKLSEMCWEALLFYAPHLTSLPRSQLLSYGVPLKFVERVRTNLNSMGDISSLKVYPTPEELSSVCSRVQCPQADCNALFQSTSNLNMHLIKHHKIINNGLTKKKDMQYFCPIKSCPYFKDSSKYFTKLKYLKQHFLKVHALKKYICTKCDKKFSTEAFKVSHMKNCGKLFICTCGSTYTSSEAILTHCRRKGDGHLFVAKSDKVVKNQCNNASQINEGNNKKLERFIYPKLSCDMSFPIHYIAAIALSELSAPCNLSKLVDKGIQTDTRDFSLKKSCRSNVETQKGDKKWKSSQHTQTATRIKKLKKSAETQTNGDYLKQKVKTNFKCLPRKRKKSMETQTREHLKGNNNMILESLEWNSKEQRRSADKICHEFLKNKDPDILSGTEQTENATLEKEKNSNNFLWDNNYFYQKDSSNGCRGSEVKNELLTLSRDLNLCTKELNLNEYNHLPQKGTSTHYSSEQGPDSQIFDLNKLCNIETQTEIDAFLTECDDETPFTLCSSTAETQTTNDLDSLLYSNMCTQTCEEVDELFNFNFVHIETQTTWPDLADSLSSVFAIPSLLNACEK</sequence>
<dbReference type="Gene3D" id="2.120.10.80">
    <property type="entry name" value="Kelch-type beta propeller"/>
    <property type="match status" value="2"/>
</dbReference>
<keyword evidence="1" id="KW-0880">Kelch repeat</keyword>
<dbReference type="SMART" id="SM00355">
    <property type="entry name" value="ZnF_C2H2"/>
    <property type="match status" value="3"/>
</dbReference>
<gene>
    <name evidence="4" type="ORF">RUM44_003791</name>
</gene>
<dbReference type="Proteomes" id="UP001359485">
    <property type="component" value="Unassembled WGS sequence"/>
</dbReference>
<keyword evidence="5" id="KW-1185">Reference proteome</keyword>
<dbReference type="InterPro" id="IPR013087">
    <property type="entry name" value="Znf_C2H2_type"/>
</dbReference>
<dbReference type="Gene3D" id="3.30.160.60">
    <property type="entry name" value="Classic Zinc Finger"/>
    <property type="match status" value="1"/>
</dbReference>
<evidence type="ECO:0000256" key="2">
    <source>
        <dbReference type="ARBA" id="ARBA00022737"/>
    </source>
</evidence>
<dbReference type="InterPro" id="IPR052125">
    <property type="entry name" value="KLHDC10"/>
</dbReference>
<feature type="domain" description="C2H2-type" evidence="3">
    <location>
        <begin position="470"/>
        <end position="501"/>
    </location>
</feature>
<feature type="domain" description="C2H2-type" evidence="3">
    <location>
        <begin position="506"/>
        <end position="526"/>
    </location>
</feature>
<dbReference type="PANTHER" id="PTHR46428:SF1">
    <property type="entry name" value="KELCH DOMAIN-CONTAINING PROTEIN 10"/>
    <property type="match status" value="1"/>
</dbReference>
<proteinExistence type="predicted"/>
<evidence type="ECO:0000259" key="3">
    <source>
        <dbReference type="SMART" id="SM00355"/>
    </source>
</evidence>
<evidence type="ECO:0000313" key="5">
    <source>
        <dbReference type="Proteomes" id="UP001359485"/>
    </source>
</evidence>
<dbReference type="EMBL" id="JAWJWF010000004">
    <property type="protein sequence ID" value="KAK6633190.1"/>
    <property type="molecule type" value="Genomic_DNA"/>
</dbReference>
<accession>A0ABR1B0Y6</accession>
<dbReference type="Pfam" id="PF24681">
    <property type="entry name" value="Kelch_KLHDC2_KLHL20_DRC7"/>
    <property type="match status" value="1"/>
</dbReference>
<evidence type="ECO:0000256" key="1">
    <source>
        <dbReference type="ARBA" id="ARBA00022441"/>
    </source>
</evidence>